<dbReference type="NCBIfam" id="TIGR01990">
    <property type="entry name" value="bPGM"/>
    <property type="match status" value="1"/>
</dbReference>
<feature type="active site" description="Proton donor/acceptor" evidence="2">
    <location>
        <position position="13"/>
    </location>
</feature>
<dbReference type="SFLD" id="SFLDG01129">
    <property type="entry name" value="C1.5:_HAD__Beta-PGM__Phosphata"/>
    <property type="match status" value="1"/>
</dbReference>
<protein>
    <submittedName>
        <fullName evidence="6">Beta-phosphoglucomutase</fullName>
    </submittedName>
</protein>
<organism evidence="6 7">
    <name type="scientific">Thermaurantimonas aggregans</name>
    <dbReference type="NCBI Taxonomy" id="2173829"/>
    <lineage>
        <taxon>Bacteria</taxon>
        <taxon>Pseudomonadati</taxon>
        <taxon>Bacteroidota</taxon>
        <taxon>Flavobacteriia</taxon>
        <taxon>Flavobacteriales</taxon>
        <taxon>Schleiferiaceae</taxon>
        <taxon>Thermaurantimonas</taxon>
    </lineage>
</organism>
<dbReference type="GO" id="GO:0005975">
    <property type="term" value="P:carbohydrate metabolic process"/>
    <property type="evidence" value="ECO:0007669"/>
    <property type="project" value="InterPro"/>
</dbReference>
<dbReference type="PRINTS" id="PR00413">
    <property type="entry name" value="HADHALOGNASE"/>
</dbReference>
<feature type="binding site" evidence="3">
    <location>
        <position position="54"/>
    </location>
    <ligand>
        <name>substrate</name>
    </ligand>
</feature>
<dbReference type="OrthoDB" id="9797743at2"/>
<feature type="binding site" evidence="3">
    <location>
        <position position="27"/>
    </location>
    <ligand>
        <name>substrate</name>
    </ligand>
</feature>
<dbReference type="GO" id="GO:0050308">
    <property type="term" value="F:sugar-phosphatase activity"/>
    <property type="evidence" value="ECO:0007669"/>
    <property type="project" value="TreeGrafter"/>
</dbReference>
<dbReference type="InterPro" id="IPR051806">
    <property type="entry name" value="HAD-like_SPP"/>
</dbReference>
<dbReference type="GO" id="GO:0000287">
    <property type="term" value="F:magnesium ion binding"/>
    <property type="evidence" value="ECO:0007669"/>
    <property type="project" value="InterPro"/>
</dbReference>
<comment type="cofactor">
    <cofactor evidence="4">
        <name>Mg(2+)</name>
        <dbReference type="ChEBI" id="CHEBI:18420"/>
    </cofactor>
    <text evidence="4">Binds 2 magnesium ions per subunit.</text>
</comment>
<feature type="binding site" evidence="3">
    <location>
        <begin position="116"/>
        <end position="120"/>
    </location>
    <ligand>
        <name>substrate</name>
    </ligand>
</feature>
<feature type="active site" description="Nucleophile" evidence="2">
    <location>
        <position position="11"/>
    </location>
</feature>
<dbReference type="SFLD" id="SFLDG01135">
    <property type="entry name" value="C1.5.6:_HAD__Beta-PGM__Phospha"/>
    <property type="match status" value="1"/>
</dbReference>
<keyword evidence="4" id="KW-0460">Magnesium</keyword>
<comment type="similarity">
    <text evidence="1">Belongs to the HAD-like hydrolase superfamily. CbbY/CbbZ/Gph/YieH family.</text>
</comment>
<dbReference type="NCBIfam" id="TIGR02009">
    <property type="entry name" value="PGMB-YQAB-SF"/>
    <property type="match status" value="1"/>
</dbReference>
<keyword evidence="7" id="KW-1185">Reference proteome</keyword>
<dbReference type="PANTHER" id="PTHR43481:SF4">
    <property type="entry name" value="GLYCEROL-1-PHOSPHATE PHOSPHOHYDROLASE 1-RELATED"/>
    <property type="match status" value="1"/>
</dbReference>
<evidence type="ECO:0000256" key="3">
    <source>
        <dbReference type="PIRSR" id="PIRSR610972-2"/>
    </source>
</evidence>
<evidence type="ECO:0000256" key="5">
    <source>
        <dbReference type="PIRSR" id="PIRSR610972-4"/>
    </source>
</evidence>
<dbReference type="InterPro" id="IPR010972">
    <property type="entry name" value="Beta-PGM"/>
</dbReference>
<dbReference type="Pfam" id="PF00702">
    <property type="entry name" value="Hydrolase"/>
    <property type="match status" value="1"/>
</dbReference>
<feature type="binding site" evidence="3">
    <location>
        <begin position="46"/>
        <end position="51"/>
    </location>
    <ligand>
        <name>substrate</name>
    </ligand>
</feature>
<feature type="binding site" evidence="3">
    <location>
        <begin position="11"/>
        <end position="13"/>
    </location>
    <ligand>
        <name>substrate</name>
    </ligand>
</feature>
<feature type="site" description="Important for catalytic activity and assists the phosphoryl transfer reaction to Asp8 by balancing charge and orienting the reacting groups" evidence="5">
    <location>
        <position position="116"/>
    </location>
</feature>
<evidence type="ECO:0000313" key="7">
    <source>
        <dbReference type="Proteomes" id="UP000286715"/>
    </source>
</evidence>
<dbReference type="SFLD" id="SFLDS00003">
    <property type="entry name" value="Haloacid_Dehalogenase"/>
    <property type="match status" value="1"/>
</dbReference>
<dbReference type="GO" id="GO:0008801">
    <property type="term" value="F:beta-phosphoglucomutase activity"/>
    <property type="evidence" value="ECO:0007669"/>
    <property type="project" value="InterPro"/>
</dbReference>
<evidence type="ECO:0000313" key="6">
    <source>
        <dbReference type="EMBL" id="GCD78375.1"/>
    </source>
</evidence>
<evidence type="ECO:0000256" key="4">
    <source>
        <dbReference type="PIRSR" id="PIRSR610972-3"/>
    </source>
</evidence>
<feature type="site" description="Important for catalytic activity and assists the phosphoryl transfer reaction to Asp8 by balancing charge and orienting the reacting groups" evidence="5">
    <location>
        <position position="147"/>
    </location>
</feature>
<proteinExistence type="inferred from homology"/>
<feature type="binding site" evidence="4">
    <location>
        <position position="13"/>
    </location>
    <ligand>
        <name>Mg(2+)</name>
        <dbReference type="ChEBI" id="CHEBI:18420"/>
    </ligand>
</feature>
<reference evidence="6 7" key="1">
    <citation type="submission" date="2018-11" db="EMBL/GenBank/DDBJ databases">
        <title>Schleiferia aggregans sp. nov., a moderately thermophilic heterotrophic bacterium isolated from microbial mats at a terrestrial hot spring.</title>
        <authorList>
            <person name="Iino T."/>
            <person name="Ohkuma M."/>
            <person name="Haruta S."/>
        </authorList>
    </citation>
    <scope>NUCLEOTIDE SEQUENCE [LARGE SCALE GENOMIC DNA]</scope>
    <source>
        <strain evidence="6 7">LA</strain>
    </source>
</reference>
<dbReference type="Gene3D" id="1.10.150.240">
    <property type="entry name" value="Putative phosphatase, domain 2"/>
    <property type="match status" value="1"/>
</dbReference>
<dbReference type="AlphaFoldDB" id="A0A401XMY8"/>
<feature type="binding site" evidence="3">
    <location>
        <position position="78"/>
    </location>
    <ligand>
        <name>substrate</name>
    </ligand>
</feature>
<comment type="caution">
    <text evidence="6">The sequence shown here is derived from an EMBL/GenBank/DDBJ whole genome shotgun (WGS) entry which is preliminary data.</text>
</comment>
<evidence type="ECO:0000256" key="2">
    <source>
        <dbReference type="PIRSR" id="PIRSR610972-1"/>
    </source>
</evidence>
<dbReference type="InterPro" id="IPR023198">
    <property type="entry name" value="PGP-like_dom2"/>
</dbReference>
<gene>
    <name evidence="6" type="ORF">JCM31826_18570</name>
</gene>
<dbReference type="CDD" id="cd02598">
    <property type="entry name" value="HAD_BPGM"/>
    <property type="match status" value="1"/>
</dbReference>
<dbReference type="Gene3D" id="3.40.50.1000">
    <property type="entry name" value="HAD superfamily/HAD-like"/>
    <property type="match status" value="1"/>
</dbReference>
<dbReference type="SUPFAM" id="SSF56784">
    <property type="entry name" value="HAD-like"/>
    <property type="match status" value="1"/>
</dbReference>
<dbReference type="InterPro" id="IPR006439">
    <property type="entry name" value="HAD-SF_hydro_IA"/>
</dbReference>
<dbReference type="InterPro" id="IPR010976">
    <property type="entry name" value="B-phosphoglucomutase_hydrolase"/>
</dbReference>
<feature type="binding site" evidence="4">
    <location>
        <position position="171"/>
    </location>
    <ligand>
        <name>Mg(2+)</name>
        <dbReference type="ChEBI" id="CHEBI:18420"/>
    </ligand>
</feature>
<accession>A0A401XMY8</accession>
<dbReference type="PANTHER" id="PTHR43481">
    <property type="entry name" value="FRUCTOSE-1-PHOSPHATE PHOSPHATASE"/>
    <property type="match status" value="1"/>
</dbReference>
<feature type="binding site" evidence="4">
    <location>
        <position position="11"/>
    </location>
    <ligand>
        <name>Mg(2+)</name>
        <dbReference type="ChEBI" id="CHEBI:18420"/>
    </ligand>
</feature>
<keyword evidence="4" id="KW-0479">Metal-binding</keyword>
<name>A0A401XMY8_9FLAO</name>
<dbReference type="NCBIfam" id="TIGR01509">
    <property type="entry name" value="HAD-SF-IA-v3"/>
    <property type="match status" value="1"/>
</dbReference>
<feature type="binding site" evidence="3">
    <location>
        <position position="147"/>
    </location>
    <ligand>
        <name>substrate</name>
    </ligand>
</feature>
<sequence>MTHEIKAFIFDLDGVITDTAKYHYKAWRRLANELGFDFSEEENEQLKGVGRMESLEKILHWGGITLPDEEKKRLAEQKNLWYLEYIQDISPNDLLPGAREFLLATRDAGIKSALGSASKNAIPIVEKLGVLHLFDALIDGNKAPKSKPDPQVFLLGAEALNAKPEECIVFEDSLAGIQAAKNGGMHTVGIGYMLPPDVADFHAGSLEFLTPSIVITEVLKHTF</sequence>
<evidence type="ECO:0000256" key="1">
    <source>
        <dbReference type="ARBA" id="ARBA00006171"/>
    </source>
</evidence>
<dbReference type="EMBL" id="BHZE01000022">
    <property type="protein sequence ID" value="GCD78375.1"/>
    <property type="molecule type" value="Genomic_DNA"/>
</dbReference>
<feature type="binding site" evidence="4">
    <location>
        <position position="172"/>
    </location>
    <ligand>
        <name>Mg(2+)</name>
        <dbReference type="ChEBI" id="CHEBI:18420"/>
    </ligand>
</feature>
<dbReference type="Proteomes" id="UP000286715">
    <property type="component" value="Unassembled WGS sequence"/>
</dbReference>
<dbReference type="InterPro" id="IPR023214">
    <property type="entry name" value="HAD_sf"/>
</dbReference>
<dbReference type="InterPro" id="IPR036412">
    <property type="entry name" value="HAD-like_sf"/>
</dbReference>
<dbReference type="RefSeq" id="WP_124398434.1">
    <property type="nucleotide sequence ID" value="NZ_BHZE01000022.1"/>
</dbReference>